<dbReference type="PANTHER" id="PTHR30136">
    <property type="entry name" value="HELIX-TURN-HELIX TRANSCRIPTIONAL REGULATOR, ICLR FAMILY"/>
    <property type="match status" value="1"/>
</dbReference>
<sequence length="295" mass="31022">MTVTVSDDGTERQSSPPTRRVVQVMSLLVEHADTGLTLADIVRSTGIPRGTAHAVATQLCDLGWLTRRPDNSFTLGLSFLATSRRAARIDIVATAAAPALQALVDATGTPAFLAQRDGDAVTVTDHAGPPSTVVSTPVRRMALRPPLCREFVAWADASTRDTWLAGAPDDQRPRLTAALDAIRERGYSIERITDDHRAIIDALNGLAGAPSGLRARMADLVSELSAIDYLPDELVGEVGAVSIGAPIFDGDGAVVAALVSRPDRTMPAAELSTLGETVQRFAARASTELGAPTVI</sequence>
<dbReference type="InterPro" id="IPR036390">
    <property type="entry name" value="WH_DNA-bd_sf"/>
</dbReference>
<dbReference type="OrthoDB" id="4775040at2"/>
<protein>
    <submittedName>
        <fullName evidence="6">IclR family transcriptional regulator</fullName>
    </submittedName>
</protein>
<dbReference type="GO" id="GO:0045892">
    <property type="term" value="P:negative regulation of DNA-templated transcription"/>
    <property type="evidence" value="ECO:0007669"/>
    <property type="project" value="TreeGrafter"/>
</dbReference>
<keyword evidence="3" id="KW-0804">Transcription</keyword>
<dbReference type="STRING" id="1136941.ACH46_03370"/>
<dbReference type="GO" id="GO:0003700">
    <property type="term" value="F:DNA-binding transcription factor activity"/>
    <property type="evidence" value="ECO:0007669"/>
    <property type="project" value="TreeGrafter"/>
</dbReference>
<name>A0A0N9N8T5_9ACTN</name>
<keyword evidence="2" id="KW-0238">DNA-binding</keyword>
<dbReference type="Proteomes" id="UP000063789">
    <property type="component" value="Chromosome"/>
</dbReference>
<proteinExistence type="predicted"/>
<dbReference type="AlphaFoldDB" id="A0A0N9N8T5"/>
<evidence type="ECO:0000313" key="7">
    <source>
        <dbReference type="Proteomes" id="UP000063789"/>
    </source>
</evidence>
<dbReference type="PATRIC" id="fig|1136941.3.peg.681"/>
<organism evidence="6 7">
    <name type="scientific">Gordonia phthalatica</name>
    <dbReference type="NCBI Taxonomy" id="1136941"/>
    <lineage>
        <taxon>Bacteria</taxon>
        <taxon>Bacillati</taxon>
        <taxon>Actinomycetota</taxon>
        <taxon>Actinomycetes</taxon>
        <taxon>Mycobacteriales</taxon>
        <taxon>Gordoniaceae</taxon>
        <taxon>Gordonia</taxon>
    </lineage>
</organism>
<evidence type="ECO:0000313" key="6">
    <source>
        <dbReference type="EMBL" id="ALG83724.1"/>
    </source>
</evidence>
<dbReference type="SUPFAM" id="SSF46785">
    <property type="entry name" value="Winged helix' DNA-binding domain"/>
    <property type="match status" value="1"/>
</dbReference>
<keyword evidence="1" id="KW-0805">Transcription regulation</keyword>
<evidence type="ECO:0000256" key="1">
    <source>
        <dbReference type="ARBA" id="ARBA00023015"/>
    </source>
</evidence>
<dbReference type="Gene3D" id="3.30.450.40">
    <property type="match status" value="1"/>
</dbReference>
<dbReference type="SMART" id="SM00346">
    <property type="entry name" value="HTH_ICLR"/>
    <property type="match status" value="1"/>
</dbReference>
<accession>A0A0N9N8T5</accession>
<keyword evidence="7" id="KW-1185">Reference proteome</keyword>
<dbReference type="Gene3D" id="1.10.10.10">
    <property type="entry name" value="Winged helix-like DNA-binding domain superfamily/Winged helix DNA-binding domain"/>
    <property type="match status" value="1"/>
</dbReference>
<reference evidence="7" key="1">
    <citation type="submission" date="2015-06" db="EMBL/GenBank/DDBJ databases">
        <title>Complete genome sequence and metabolic analysis of phthalate degradation pathway in Gordonia sp. QH-11.</title>
        <authorList>
            <person name="Jin D."/>
            <person name="Kong X."/>
            <person name="Bai Z."/>
        </authorList>
    </citation>
    <scope>NUCLEOTIDE SEQUENCE [LARGE SCALE GENOMIC DNA]</scope>
    <source>
        <strain evidence="7">QH-11</strain>
    </source>
</reference>
<dbReference type="RefSeq" id="WP_082399360.1">
    <property type="nucleotide sequence ID" value="NZ_CP011853.1"/>
</dbReference>
<evidence type="ECO:0000259" key="5">
    <source>
        <dbReference type="PROSITE" id="PS51078"/>
    </source>
</evidence>
<evidence type="ECO:0000256" key="2">
    <source>
        <dbReference type="ARBA" id="ARBA00023125"/>
    </source>
</evidence>
<dbReference type="InterPro" id="IPR050707">
    <property type="entry name" value="HTH_MetabolicPath_Reg"/>
</dbReference>
<feature type="domain" description="HTH iclR-type" evidence="4">
    <location>
        <begin position="15"/>
        <end position="77"/>
    </location>
</feature>
<dbReference type="GO" id="GO:0003677">
    <property type="term" value="F:DNA binding"/>
    <property type="evidence" value="ECO:0007669"/>
    <property type="project" value="UniProtKB-KW"/>
</dbReference>
<dbReference type="PROSITE" id="PS51077">
    <property type="entry name" value="HTH_ICLR"/>
    <property type="match status" value="1"/>
</dbReference>
<feature type="domain" description="IclR-ED" evidence="5">
    <location>
        <begin position="71"/>
        <end position="291"/>
    </location>
</feature>
<evidence type="ECO:0000259" key="4">
    <source>
        <dbReference type="PROSITE" id="PS51077"/>
    </source>
</evidence>
<dbReference type="InterPro" id="IPR014757">
    <property type="entry name" value="Tscrpt_reg_IclR_C"/>
</dbReference>
<dbReference type="EMBL" id="CP011853">
    <property type="protein sequence ID" value="ALG83724.1"/>
    <property type="molecule type" value="Genomic_DNA"/>
</dbReference>
<dbReference type="InterPro" id="IPR036388">
    <property type="entry name" value="WH-like_DNA-bd_sf"/>
</dbReference>
<dbReference type="InterPro" id="IPR005471">
    <property type="entry name" value="Tscrpt_reg_IclR_N"/>
</dbReference>
<evidence type="ECO:0000256" key="3">
    <source>
        <dbReference type="ARBA" id="ARBA00023163"/>
    </source>
</evidence>
<gene>
    <name evidence="6" type="ORF">ACH46_03370</name>
</gene>
<dbReference type="Pfam" id="PF09339">
    <property type="entry name" value="HTH_IclR"/>
    <property type="match status" value="1"/>
</dbReference>
<reference evidence="6 7" key="2">
    <citation type="journal article" date="2017" name="Int. J. Syst. Evol. Microbiol.">
        <title>Gordonia phthalatica sp. nov., a di-n-butyl phthalate-degrading bacterium isolated from activated sludge.</title>
        <authorList>
            <person name="Jin D."/>
            <person name="Kong X."/>
            <person name="Jia M."/>
            <person name="Yu X."/>
            <person name="Wang X."/>
            <person name="Zhuang X."/>
            <person name="Deng Y."/>
            <person name="Bai Z."/>
        </authorList>
    </citation>
    <scope>NUCLEOTIDE SEQUENCE [LARGE SCALE GENOMIC DNA]</scope>
    <source>
        <strain evidence="6 7">QH-11</strain>
    </source>
</reference>
<dbReference type="PANTHER" id="PTHR30136:SF24">
    <property type="entry name" value="HTH-TYPE TRANSCRIPTIONAL REPRESSOR ALLR"/>
    <property type="match status" value="1"/>
</dbReference>
<dbReference type="SUPFAM" id="SSF55781">
    <property type="entry name" value="GAF domain-like"/>
    <property type="match status" value="1"/>
</dbReference>
<dbReference type="KEGG" id="goq:ACH46_03370"/>
<dbReference type="PROSITE" id="PS51078">
    <property type="entry name" value="ICLR_ED"/>
    <property type="match status" value="1"/>
</dbReference>
<dbReference type="InterPro" id="IPR029016">
    <property type="entry name" value="GAF-like_dom_sf"/>
</dbReference>